<proteinExistence type="predicted"/>
<evidence type="ECO:0000259" key="6">
    <source>
        <dbReference type="PROSITE" id="PS50076"/>
    </source>
</evidence>
<accession>A0A642V790</accession>
<dbReference type="AlphaFoldDB" id="A0A642V790"/>
<dbReference type="OrthoDB" id="5894at2759"/>
<evidence type="ECO:0000313" key="9">
    <source>
        <dbReference type="Proteomes" id="UP000761534"/>
    </source>
</evidence>
<dbReference type="InterPro" id="IPR013087">
    <property type="entry name" value="Znf_C2H2_type"/>
</dbReference>
<dbReference type="InterPro" id="IPR003604">
    <property type="entry name" value="Matrin/U1-like-C_Znf_C2H2"/>
</dbReference>
<feature type="compositionally biased region" description="Basic and acidic residues" evidence="5">
    <location>
        <begin position="249"/>
        <end position="259"/>
    </location>
</feature>
<feature type="compositionally biased region" description="Acidic residues" evidence="5">
    <location>
        <begin position="411"/>
        <end position="426"/>
    </location>
</feature>
<evidence type="ECO:0000256" key="1">
    <source>
        <dbReference type="ARBA" id="ARBA00022723"/>
    </source>
</evidence>
<evidence type="ECO:0000256" key="3">
    <source>
        <dbReference type="ARBA" id="ARBA00022833"/>
    </source>
</evidence>
<dbReference type="PANTHER" id="PTHR44029">
    <property type="entry name" value="DNAJ HOMOLOG SUBFAMILY C MEMBER 21"/>
    <property type="match status" value="1"/>
</dbReference>
<feature type="domain" description="C2H2-type" evidence="7">
    <location>
        <begin position="297"/>
        <end position="321"/>
    </location>
</feature>
<dbReference type="Gene3D" id="1.10.287.110">
    <property type="entry name" value="DnaJ domain"/>
    <property type="match status" value="1"/>
</dbReference>
<feature type="domain" description="C2H2-type" evidence="7">
    <location>
        <begin position="479"/>
        <end position="508"/>
    </location>
</feature>
<sequence length="511" mass="59130">MGANQSSQAAPTESLYDILGVDRNATEIELKKAYKKKALLLHPDRNFNKEEEATTQFTKVQAAYDVLSNPQERAWYDSHGTTDGSAGEQEFGGKVTSTDELKKYFEPAWWQRLDDPAEFYELVNQLFNQLRQEEEEAALDNGEEAPILPSFGNSDSQWNRDIKPFYDTWSSFSSIKSFAWEDVYRAWDTPDRRTRRAAEQRNKKIREAAKKEFNKTVRELVTVVRQKDPRVKEHNKQKKKAPSQQAAKEQAKRDREANAARRQTYQQQEWEKVNEDEFKEAIGEGQEEDEEVVVDIFECIVCDKVFKTKKQLSTHEASKKHKKALAQLKREMRKEGIDLGIDEAQNDSDLDESDVEYDDVDKNVESRIKQEKDRREQQHHEEQLPQEPSSNRQTPDPSEQNGDNKEKSKQEDEDGENEEEEEDDGESNVKTEPTLEELLAELEGTRISGNVSPEPEVKVKGKAKQRRQKRQKATNEFANKCSVCQTEFSSRNKLFQHVKQSGHAAPVPRKR</sequence>
<dbReference type="SMART" id="SM00271">
    <property type="entry name" value="DnaJ"/>
    <property type="match status" value="1"/>
</dbReference>
<dbReference type="Pfam" id="PF21884">
    <property type="entry name" value="ZUO1-like_ZHD"/>
    <property type="match status" value="1"/>
</dbReference>
<name>A0A642V790_9ASCO</name>
<feature type="compositionally biased region" description="Polar residues" evidence="5">
    <location>
        <begin position="389"/>
        <end position="401"/>
    </location>
</feature>
<feature type="compositionally biased region" description="Basic and acidic residues" evidence="5">
    <location>
        <begin position="225"/>
        <end position="234"/>
    </location>
</feature>
<protein>
    <recommendedName>
        <fullName evidence="10">J domain-containing protein</fullName>
    </recommendedName>
</protein>
<dbReference type="InterPro" id="IPR001623">
    <property type="entry name" value="DnaJ_domain"/>
</dbReference>
<evidence type="ECO:0000256" key="5">
    <source>
        <dbReference type="SAM" id="MobiDB-lite"/>
    </source>
</evidence>
<reference evidence="8" key="1">
    <citation type="journal article" date="2019" name="G3 (Bethesda)">
        <title>Genome Assemblies of Two Rare Opportunistic Yeast Pathogens: Diutina rugosa (syn. Candida rugosa) and Trichomonascus ciferrii (syn. Candida ciferrii).</title>
        <authorList>
            <person name="Mixao V."/>
            <person name="Saus E."/>
            <person name="Hansen A.P."/>
            <person name="Lass-Florl C."/>
            <person name="Gabaldon T."/>
        </authorList>
    </citation>
    <scope>NUCLEOTIDE SEQUENCE</scope>
    <source>
        <strain evidence="8">CBS 4856</strain>
    </source>
</reference>
<dbReference type="InterPro" id="IPR054076">
    <property type="entry name" value="ZUO1-like_ZHD"/>
</dbReference>
<feature type="region of interest" description="Disordered" evidence="5">
    <location>
        <begin position="338"/>
        <end position="475"/>
    </location>
</feature>
<gene>
    <name evidence="8" type="ORF">TRICI_002344</name>
</gene>
<dbReference type="InterPro" id="IPR022755">
    <property type="entry name" value="Znf_C2H2_jaz"/>
</dbReference>
<dbReference type="PRINTS" id="PR00625">
    <property type="entry name" value="JDOMAIN"/>
</dbReference>
<organism evidence="8 9">
    <name type="scientific">Trichomonascus ciferrii</name>
    <dbReference type="NCBI Taxonomy" id="44093"/>
    <lineage>
        <taxon>Eukaryota</taxon>
        <taxon>Fungi</taxon>
        <taxon>Dikarya</taxon>
        <taxon>Ascomycota</taxon>
        <taxon>Saccharomycotina</taxon>
        <taxon>Dipodascomycetes</taxon>
        <taxon>Dipodascales</taxon>
        <taxon>Trichomonascaceae</taxon>
        <taxon>Trichomonascus</taxon>
        <taxon>Trichomonascus ciferrii complex</taxon>
    </lineage>
</organism>
<dbReference type="InterPro" id="IPR036236">
    <property type="entry name" value="Znf_C2H2_sf"/>
</dbReference>
<evidence type="ECO:0008006" key="10">
    <source>
        <dbReference type="Google" id="ProtNLM"/>
    </source>
</evidence>
<dbReference type="Pfam" id="PF12171">
    <property type="entry name" value="zf-C2H2_jaz"/>
    <property type="match status" value="1"/>
</dbReference>
<dbReference type="GO" id="GO:0003676">
    <property type="term" value="F:nucleic acid binding"/>
    <property type="evidence" value="ECO:0007669"/>
    <property type="project" value="InterPro"/>
</dbReference>
<dbReference type="PROSITE" id="PS50076">
    <property type="entry name" value="DNAJ_2"/>
    <property type="match status" value="1"/>
</dbReference>
<evidence type="ECO:0000256" key="2">
    <source>
        <dbReference type="ARBA" id="ARBA00022771"/>
    </source>
</evidence>
<dbReference type="EMBL" id="SWFS01000161">
    <property type="protein sequence ID" value="KAA8915495.1"/>
    <property type="molecule type" value="Genomic_DNA"/>
</dbReference>
<feature type="compositionally biased region" description="Basic and acidic residues" evidence="5">
    <location>
        <begin position="360"/>
        <end position="383"/>
    </location>
</feature>
<feature type="region of interest" description="Disordered" evidence="5">
    <location>
        <begin position="224"/>
        <end position="272"/>
    </location>
</feature>
<feature type="compositionally biased region" description="Basic residues" evidence="5">
    <location>
        <begin position="460"/>
        <end position="472"/>
    </location>
</feature>
<dbReference type="InterPro" id="IPR018253">
    <property type="entry name" value="DnaJ_domain_CS"/>
</dbReference>
<keyword evidence="2 4" id="KW-0863">Zinc-finger</keyword>
<dbReference type="SMART" id="SM00451">
    <property type="entry name" value="ZnF_U1"/>
    <property type="match status" value="1"/>
</dbReference>
<dbReference type="PROSITE" id="PS50157">
    <property type="entry name" value="ZINC_FINGER_C2H2_2"/>
    <property type="match status" value="2"/>
</dbReference>
<comment type="caution">
    <text evidence="8">The sequence shown here is derived from an EMBL/GenBank/DDBJ whole genome shotgun (WGS) entry which is preliminary data.</text>
</comment>
<dbReference type="Proteomes" id="UP000761534">
    <property type="component" value="Unassembled WGS sequence"/>
</dbReference>
<dbReference type="InterPro" id="IPR036869">
    <property type="entry name" value="J_dom_sf"/>
</dbReference>
<dbReference type="PANTHER" id="PTHR44029:SF1">
    <property type="entry name" value="DNAJ HOMOLOG SUBFAMILY C MEMBER 21"/>
    <property type="match status" value="1"/>
</dbReference>
<dbReference type="Gene3D" id="3.30.160.60">
    <property type="entry name" value="Classic Zinc Finger"/>
    <property type="match status" value="1"/>
</dbReference>
<dbReference type="GO" id="GO:0008270">
    <property type="term" value="F:zinc ion binding"/>
    <property type="evidence" value="ECO:0007669"/>
    <property type="project" value="UniProtKB-KW"/>
</dbReference>
<dbReference type="Pfam" id="PF00226">
    <property type="entry name" value="DnaJ"/>
    <property type="match status" value="1"/>
</dbReference>
<dbReference type="GO" id="GO:0005737">
    <property type="term" value="C:cytoplasm"/>
    <property type="evidence" value="ECO:0007669"/>
    <property type="project" value="TreeGrafter"/>
</dbReference>
<dbReference type="SUPFAM" id="SSF46565">
    <property type="entry name" value="Chaperone J-domain"/>
    <property type="match status" value="1"/>
</dbReference>
<keyword evidence="1" id="KW-0479">Metal-binding</keyword>
<feature type="compositionally biased region" description="Acidic residues" evidence="5">
    <location>
        <begin position="340"/>
        <end position="359"/>
    </location>
</feature>
<keyword evidence="9" id="KW-1185">Reference proteome</keyword>
<feature type="domain" description="J" evidence="6">
    <location>
        <begin position="14"/>
        <end position="80"/>
    </location>
</feature>
<keyword evidence="3" id="KW-0862">Zinc</keyword>
<dbReference type="PROSITE" id="PS00028">
    <property type="entry name" value="ZINC_FINGER_C2H2_1"/>
    <property type="match status" value="2"/>
</dbReference>
<dbReference type="InterPro" id="IPR051964">
    <property type="entry name" value="Chaperone_stress_response"/>
</dbReference>
<dbReference type="SUPFAM" id="SSF57667">
    <property type="entry name" value="beta-beta-alpha zinc fingers"/>
    <property type="match status" value="1"/>
</dbReference>
<dbReference type="SMART" id="SM00355">
    <property type="entry name" value="ZnF_C2H2"/>
    <property type="match status" value="2"/>
</dbReference>
<evidence type="ECO:0000256" key="4">
    <source>
        <dbReference type="PROSITE-ProRule" id="PRU00042"/>
    </source>
</evidence>
<dbReference type="PROSITE" id="PS00636">
    <property type="entry name" value="DNAJ_1"/>
    <property type="match status" value="1"/>
</dbReference>
<dbReference type="VEuPathDB" id="FungiDB:TRICI_002344"/>
<evidence type="ECO:0000313" key="8">
    <source>
        <dbReference type="EMBL" id="KAA8915495.1"/>
    </source>
</evidence>
<dbReference type="CDD" id="cd06257">
    <property type="entry name" value="DnaJ"/>
    <property type="match status" value="1"/>
</dbReference>
<evidence type="ECO:0000259" key="7">
    <source>
        <dbReference type="PROSITE" id="PS50157"/>
    </source>
</evidence>